<evidence type="ECO:0000313" key="5">
    <source>
        <dbReference type="EMBL" id="SHN36304.1"/>
    </source>
</evidence>
<dbReference type="OrthoDB" id="9799345at2"/>
<dbReference type="Gene3D" id="1.10.10.60">
    <property type="entry name" value="Homeodomain-like"/>
    <property type="match status" value="1"/>
</dbReference>
<dbReference type="Pfam" id="PF14525">
    <property type="entry name" value="AraC_binding_2"/>
    <property type="match status" value="1"/>
</dbReference>
<dbReference type="GO" id="GO:0043565">
    <property type="term" value="F:sequence-specific DNA binding"/>
    <property type="evidence" value="ECO:0007669"/>
    <property type="project" value="InterPro"/>
</dbReference>
<sequence length="319" mass="34912">MLLVDTRQVAARDRAEAVTAALTAGCVASRIVHQDPAGEVHASMHLWTIGPCKLVTAQATSLRQTRTPRHLRGDDQPEMLALAMQSHGLAQYDKGGHQQVVHTGDLMINDLTSPYEVNWPDNGGSSAFNVTYDLLGVPVDLARRAAPLLHTSPLYGLVQHHLGALIRQVPVLSDDPGAPALATATVELLRALVVSAAADDKLARPARADTQLTRIMAYARQHLTDPDLTPERLAAVHHLSERSLYLLLRAGGISLEQWIITQRLEGARRDLAAAGKRHRTIAAIARTWGFTDPSYFTRRFHRAYGVLPKDFRQAARSPD</sequence>
<dbReference type="SUPFAM" id="SSF46689">
    <property type="entry name" value="Homeodomain-like"/>
    <property type="match status" value="1"/>
</dbReference>
<reference evidence="5 6" key="1">
    <citation type="submission" date="2016-11" db="EMBL/GenBank/DDBJ databases">
        <authorList>
            <person name="Jaros S."/>
            <person name="Januszkiewicz K."/>
            <person name="Wedrychowicz H."/>
        </authorList>
    </citation>
    <scope>NUCLEOTIDE SEQUENCE [LARGE SCALE GENOMIC DNA]</scope>
    <source>
        <strain evidence="5 6">CGMCC 4.2025</strain>
    </source>
</reference>
<dbReference type="PANTHER" id="PTHR46796">
    <property type="entry name" value="HTH-TYPE TRANSCRIPTIONAL ACTIVATOR RHAS-RELATED"/>
    <property type="match status" value="1"/>
</dbReference>
<dbReference type="InterPro" id="IPR020449">
    <property type="entry name" value="Tscrpt_reg_AraC-type_HTH"/>
</dbReference>
<dbReference type="STRING" id="310782.SAMN05216499_14616"/>
<evidence type="ECO:0000313" key="6">
    <source>
        <dbReference type="Proteomes" id="UP000184111"/>
    </source>
</evidence>
<dbReference type="InterPro" id="IPR018060">
    <property type="entry name" value="HTH_AraC"/>
</dbReference>
<evidence type="ECO:0000256" key="3">
    <source>
        <dbReference type="ARBA" id="ARBA00023163"/>
    </source>
</evidence>
<feature type="domain" description="HTH araC/xylS-type" evidence="4">
    <location>
        <begin position="213"/>
        <end position="314"/>
    </location>
</feature>
<dbReference type="InterPro" id="IPR050204">
    <property type="entry name" value="AraC_XylS_family_regulators"/>
</dbReference>
<accession>A0A1M7QXB3</accession>
<dbReference type="PROSITE" id="PS01124">
    <property type="entry name" value="HTH_ARAC_FAMILY_2"/>
    <property type="match status" value="1"/>
</dbReference>
<dbReference type="AlphaFoldDB" id="A0A1M7QXB3"/>
<keyword evidence="6" id="KW-1185">Reference proteome</keyword>
<proteinExistence type="predicted"/>
<keyword evidence="3" id="KW-0804">Transcription</keyword>
<dbReference type="InterPro" id="IPR009057">
    <property type="entry name" value="Homeodomain-like_sf"/>
</dbReference>
<dbReference type="Pfam" id="PF12833">
    <property type="entry name" value="HTH_18"/>
    <property type="match status" value="1"/>
</dbReference>
<gene>
    <name evidence="5" type="ORF">SAMN05216499_14616</name>
</gene>
<dbReference type="Proteomes" id="UP000184111">
    <property type="component" value="Unassembled WGS sequence"/>
</dbReference>
<dbReference type="PRINTS" id="PR00032">
    <property type="entry name" value="HTHARAC"/>
</dbReference>
<dbReference type="GO" id="GO:0003700">
    <property type="term" value="F:DNA-binding transcription factor activity"/>
    <property type="evidence" value="ECO:0007669"/>
    <property type="project" value="InterPro"/>
</dbReference>
<dbReference type="PANTHER" id="PTHR46796:SF6">
    <property type="entry name" value="ARAC SUBFAMILY"/>
    <property type="match status" value="1"/>
</dbReference>
<dbReference type="RefSeq" id="WP_073502968.1">
    <property type="nucleotide sequence ID" value="NZ_FRBI01000046.1"/>
</dbReference>
<evidence type="ECO:0000256" key="1">
    <source>
        <dbReference type="ARBA" id="ARBA00023015"/>
    </source>
</evidence>
<dbReference type="EMBL" id="FRBI01000046">
    <property type="protein sequence ID" value="SHN36304.1"/>
    <property type="molecule type" value="Genomic_DNA"/>
</dbReference>
<keyword evidence="1" id="KW-0805">Transcription regulation</keyword>
<name>A0A1M7QXB3_9ACTN</name>
<keyword evidence="2 5" id="KW-0238">DNA-binding</keyword>
<organism evidence="5 6">
    <name type="scientific">Actinacidiphila paucisporea</name>
    <dbReference type="NCBI Taxonomy" id="310782"/>
    <lineage>
        <taxon>Bacteria</taxon>
        <taxon>Bacillati</taxon>
        <taxon>Actinomycetota</taxon>
        <taxon>Actinomycetes</taxon>
        <taxon>Kitasatosporales</taxon>
        <taxon>Streptomycetaceae</taxon>
        <taxon>Actinacidiphila</taxon>
    </lineage>
</organism>
<protein>
    <submittedName>
        <fullName evidence="5">AraC-type DNA-binding protein</fullName>
    </submittedName>
</protein>
<evidence type="ECO:0000256" key="2">
    <source>
        <dbReference type="ARBA" id="ARBA00023125"/>
    </source>
</evidence>
<dbReference type="InterPro" id="IPR035418">
    <property type="entry name" value="AraC-bd_2"/>
</dbReference>
<dbReference type="SMART" id="SM00342">
    <property type="entry name" value="HTH_ARAC"/>
    <property type="match status" value="1"/>
</dbReference>
<evidence type="ECO:0000259" key="4">
    <source>
        <dbReference type="PROSITE" id="PS01124"/>
    </source>
</evidence>